<evidence type="ECO:0000256" key="5">
    <source>
        <dbReference type="ARBA" id="ARBA00022448"/>
    </source>
</evidence>
<evidence type="ECO:0000256" key="3">
    <source>
        <dbReference type="ARBA" id="ARBA00006602"/>
    </source>
</evidence>
<dbReference type="Pfam" id="PF02108">
    <property type="entry name" value="FliH"/>
    <property type="match status" value="1"/>
</dbReference>
<feature type="region of interest" description="Disordered" evidence="10">
    <location>
        <begin position="293"/>
        <end position="396"/>
    </location>
</feature>
<keyword evidence="6" id="KW-0963">Cytoplasm</keyword>
<dbReference type="EMBL" id="JAAIKR010000001">
    <property type="protein sequence ID" value="MBR9726770.1"/>
    <property type="molecule type" value="Genomic_DNA"/>
</dbReference>
<evidence type="ECO:0000256" key="7">
    <source>
        <dbReference type="ARBA" id="ARBA00022795"/>
    </source>
</evidence>
<evidence type="ECO:0000256" key="10">
    <source>
        <dbReference type="SAM" id="MobiDB-lite"/>
    </source>
</evidence>
<evidence type="ECO:0000256" key="2">
    <source>
        <dbReference type="ARBA" id="ARBA00004496"/>
    </source>
</evidence>
<evidence type="ECO:0000259" key="11">
    <source>
        <dbReference type="Pfam" id="PF02108"/>
    </source>
</evidence>
<keyword evidence="9" id="KW-1006">Bacterial flagellum protein export</keyword>
<evidence type="ECO:0000256" key="4">
    <source>
        <dbReference type="ARBA" id="ARBA00016507"/>
    </source>
</evidence>
<feature type="compositionally biased region" description="Polar residues" evidence="10">
    <location>
        <begin position="293"/>
        <end position="306"/>
    </location>
</feature>
<feature type="compositionally biased region" description="Low complexity" evidence="10">
    <location>
        <begin position="307"/>
        <end position="318"/>
    </location>
</feature>
<dbReference type="InterPro" id="IPR051472">
    <property type="entry name" value="T3SS_Stator/FliH"/>
</dbReference>
<gene>
    <name evidence="12" type="primary">fliH</name>
    <name evidence="12" type="ORF">G3R48_02035</name>
</gene>
<evidence type="ECO:0000313" key="13">
    <source>
        <dbReference type="Proteomes" id="UP000811844"/>
    </source>
</evidence>
<keyword evidence="12" id="KW-0282">Flagellum</keyword>
<keyword evidence="5" id="KW-0813">Transport</keyword>
<dbReference type="PRINTS" id="PR01003">
    <property type="entry name" value="FLGFLIH"/>
</dbReference>
<dbReference type="Proteomes" id="UP000811844">
    <property type="component" value="Unassembled WGS sequence"/>
</dbReference>
<dbReference type="PANTHER" id="PTHR34982:SF1">
    <property type="entry name" value="FLAGELLAR ASSEMBLY PROTEIN FLIH"/>
    <property type="match status" value="1"/>
</dbReference>
<comment type="caution">
    <text evidence="12">The sequence shown here is derived from an EMBL/GenBank/DDBJ whole genome shotgun (WGS) entry which is preliminary data.</text>
</comment>
<dbReference type="InterPro" id="IPR000563">
    <property type="entry name" value="Flag_FliH"/>
</dbReference>
<keyword evidence="13" id="KW-1185">Reference proteome</keyword>
<keyword evidence="12" id="KW-0969">Cilium</keyword>
<evidence type="ECO:0000313" key="12">
    <source>
        <dbReference type="EMBL" id="MBR9726770.1"/>
    </source>
</evidence>
<feature type="compositionally biased region" description="Basic and acidic residues" evidence="10">
    <location>
        <begin position="1"/>
        <end position="14"/>
    </location>
</feature>
<keyword evidence="8" id="KW-0653">Protein transport</keyword>
<feature type="compositionally biased region" description="Polar residues" evidence="10">
    <location>
        <begin position="380"/>
        <end position="396"/>
    </location>
</feature>
<reference evidence="12 13" key="1">
    <citation type="submission" date="2020-02" db="EMBL/GenBank/DDBJ databases">
        <title>Shewanella WXL01 sp. nov., a marine bacterium isolated from green algae in Luhuitou Fringing Reef (Northern South China Sea).</title>
        <authorList>
            <person name="Wang X."/>
        </authorList>
    </citation>
    <scope>NUCLEOTIDE SEQUENCE [LARGE SCALE GENOMIC DNA]</scope>
    <source>
        <strain evidence="12 13">MCCC 1A01895</strain>
    </source>
</reference>
<feature type="compositionally biased region" description="Low complexity" evidence="10">
    <location>
        <begin position="328"/>
        <end position="343"/>
    </location>
</feature>
<dbReference type="NCBIfam" id="NF004270">
    <property type="entry name" value="PRK05687.2-1"/>
    <property type="match status" value="1"/>
</dbReference>
<organism evidence="12 13">
    <name type="scientific">Shewanella intestini</name>
    <dbReference type="NCBI Taxonomy" id="2017544"/>
    <lineage>
        <taxon>Bacteria</taxon>
        <taxon>Pseudomonadati</taxon>
        <taxon>Pseudomonadota</taxon>
        <taxon>Gammaproteobacteria</taxon>
        <taxon>Alteromonadales</taxon>
        <taxon>Shewanellaceae</taxon>
        <taxon>Shewanella</taxon>
    </lineage>
</organism>
<comment type="subcellular location">
    <subcellularLocation>
        <location evidence="2">Cytoplasm</location>
    </subcellularLocation>
</comment>
<dbReference type="PANTHER" id="PTHR34982">
    <property type="entry name" value="YOP PROTEINS TRANSLOCATION PROTEIN L"/>
    <property type="match status" value="1"/>
</dbReference>
<sequence>MTDDQDFSHWKLPDVTEEQDTSISNLFGRPNEPHVGDVSEDENIVPPTLAELEEMGLAAEKEGFEIGKKEGFAQGVETGRLEGLEQGHMEGFTQGEQQGFEAGQVRANEVLAQLNQLVSHFEQPLKILDTEVEHELLTIAMGLAKAVITQEIQTNPQHILSVLRQGISALPIKEQQVKILVNAANAELITTMYSENQIEKNNWQIDIDPTLGQGDCIIESLRSTVDLSLEQRMRQAFIELEANLGQNIHLNHEQKSASNYRTLDTGSVNASAQIDPVVQPTHHVDNVNVATSDSNIDAQSLEPTGITSSVNTSSSESNLVMEPQSITADAQSQSSQKAQLESQTQTNTAQTINESQAVDTGNEQSTQQPSQHQVEEKATNDNSQINDSVSTNPKEG</sequence>
<evidence type="ECO:0000256" key="6">
    <source>
        <dbReference type="ARBA" id="ARBA00022490"/>
    </source>
</evidence>
<protein>
    <recommendedName>
        <fullName evidence="4">Flagellar assembly protein FliH</fullName>
    </recommendedName>
</protein>
<proteinExistence type="inferred from homology"/>
<feature type="region of interest" description="Disordered" evidence="10">
    <location>
        <begin position="1"/>
        <end position="41"/>
    </location>
</feature>
<evidence type="ECO:0000256" key="9">
    <source>
        <dbReference type="ARBA" id="ARBA00023225"/>
    </source>
</evidence>
<dbReference type="RefSeq" id="WP_153660799.1">
    <property type="nucleotide sequence ID" value="NZ_JAAIKR010000001.1"/>
</dbReference>
<comment type="function">
    <text evidence="1">Needed for flagellar regrowth and assembly.</text>
</comment>
<comment type="similarity">
    <text evidence="3">Belongs to the FliH family.</text>
</comment>
<keyword evidence="7" id="KW-1005">Bacterial flagellum biogenesis</keyword>
<dbReference type="InterPro" id="IPR018035">
    <property type="entry name" value="Flagellar_FliH/T3SS_HrpE"/>
</dbReference>
<name>A0ABS5I0D7_9GAMM</name>
<feature type="compositionally biased region" description="Polar residues" evidence="10">
    <location>
        <begin position="344"/>
        <end position="372"/>
    </location>
</feature>
<feature type="domain" description="Flagellar assembly protein FliH/Type III secretion system HrpE" evidence="11">
    <location>
        <begin position="109"/>
        <end position="235"/>
    </location>
</feature>
<keyword evidence="12" id="KW-0966">Cell projection</keyword>
<evidence type="ECO:0000256" key="1">
    <source>
        <dbReference type="ARBA" id="ARBA00003041"/>
    </source>
</evidence>
<evidence type="ECO:0000256" key="8">
    <source>
        <dbReference type="ARBA" id="ARBA00022927"/>
    </source>
</evidence>
<accession>A0ABS5I0D7</accession>
<dbReference type="NCBIfam" id="NF004267">
    <property type="entry name" value="PRK05687.1-3"/>
    <property type="match status" value="1"/>
</dbReference>